<name>A0A7U7GAA5_9GAMM</name>
<dbReference type="Proteomes" id="UP000019184">
    <property type="component" value="Unassembled WGS sequence"/>
</dbReference>
<evidence type="ECO:0000313" key="1">
    <source>
        <dbReference type="EMBL" id="CDH44576.1"/>
    </source>
</evidence>
<dbReference type="AlphaFoldDB" id="A0A7U7GAA5"/>
<comment type="caution">
    <text evidence="1">The sequence shown here is derived from an EMBL/GenBank/DDBJ whole genome shotgun (WGS) entry which is preliminary data.</text>
</comment>
<gene>
    <name evidence="1" type="ORF">BN874_1750004</name>
</gene>
<organism evidence="1 2">
    <name type="scientific">Candidatus Contendobacter odensis Run_B_J11</name>
    <dbReference type="NCBI Taxonomy" id="1400861"/>
    <lineage>
        <taxon>Bacteria</taxon>
        <taxon>Pseudomonadati</taxon>
        <taxon>Pseudomonadota</taxon>
        <taxon>Gammaproteobacteria</taxon>
        <taxon>Candidatus Competibacteraceae</taxon>
        <taxon>Candidatus Contendibacter</taxon>
    </lineage>
</organism>
<evidence type="ECO:0000313" key="2">
    <source>
        <dbReference type="Proteomes" id="UP000019184"/>
    </source>
</evidence>
<proteinExistence type="predicted"/>
<accession>A0A7U7GAA5</accession>
<protein>
    <submittedName>
        <fullName evidence="1">Uncharacterized protein</fullName>
    </submittedName>
</protein>
<reference evidence="1 2" key="1">
    <citation type="journal article" date="2014" name="ISME J.">
        <title>Candidatus Competibacter-lineage genomes retrieved from metagenomes reveal functional metabolic diversity.</title>
        <authorList>
            <person name="McIlroy S.J."/>
            <person name="Albertsen M."/>
            <person name="Andresen E.K."/>
            <person name="Saunders A.M."/>
            <person name="Kristiansen R."/>
            <person name="Stokholm-Bjerregaard M."/>
            <person name="Nielsen K.L."/>
            <person name="Nielsen P.H."/>
        </authorList>
    </citation>
    <scope>NUCLEOTIDE SEQUENCE [LARGE SCALE GENOMIC DNA]</scope>
    <source>
        <strain evidence="1 2">Run_B_J11</strain>
    </source>
</reference>
<keyword evidence="2" id="KW-1185">Reference proteome</keyword>
<sequence length="43" mass="4863">MNRMPGVANHHPGESPEIMVFMPALNTVYENAPSPRWRRGNSI</sequence>
<dbReference type="EMBL" id="CBTK010000085">
    <property type="protein sequence ID" value="CDH44576.1"/>
    <property type="molecule type" value="Genomic_DNA"/>
</dbReference>